<name>A0A086KSG8_TOXGO</name>
<sequence length="574" mass="61764">MELGSYSERQRQRDPLNVEQEPPISAFNQGPSSRSTALRSAFAGGWLGGGDSRSDTPDDGEFISGYSPYDVAYRGQAYGDSALMSRTPPPDLKARRFVFLLVGGLIATASVYFLYNRAPQPGLLGHTEGDPCVVDRSEACSAYPFYGGFNANLVRMIDADTTTKNFLFRSAMPLDPETHNLTIHKVQMAAAEQAANNGLQLPPRAKMLFFTLEWDGYNGPLLERCEIAREACQARQFPGVGTVHWPIYGQNMNPFRLAEGKRAALARTFVDWDADNLEQKVSTLHQLVHVSVKDNAAVFVTAEGKSVFAGAPLDRQDVSGDSVSTDSGRDGEVLTEEVPVISVIHCHHGVDRTGALTAAYKMRYLGFSLDAVFREARALGQNLVESIYSMLWYCLYLETALKLETAKCYDVVGSHANAQFFTNGQAPHTPPGILPNPLPTPPLTPRPRSSEFLVGAARSDLQAKPDGEKQNVSVASGTQRPAEAASPQANAAGEPKPAFQAGESQGGSQQPQLSPQPQLASSPSSSLASGTRGTDANSDAKKASFDANVKAASSPLAATTPERPVAEPRGEERN</sequence>
<proteinExistence type="predicted"/>
<organism evidence="4 5">
    <name type="scientific">Toxoplasma gondii FOU</name>
    <dbReference type="NCBI Taxonomy" id="943167"/>
    <lineage>
        <taxon>Eukaryota</taxon>
        <taxon>Sar</taxon>
        <taxon>Alveolata</taxon>
        <taxon>Apicomplexa</taxon>
        <taxon>Conoidasida</taxon>
        <taxon>Coccidia</taxon>
        <taxon>Eucoccidiorida</taxon>
        <taxon>Eimeriorina</taxon>
        <taxon>Sarcocystidae</taxon>
        <taxon>Toxoplasma</taxon>
    </lineage>
</organism>
<evidence type="ECO:0000256" key="1">
    <source>
        <dbReference type="SAM" id="MobiDB-lite"/>
    </source>
</evidence>
<evidence type="ECO:0000313" key="5">
    <source>
        <dbReference type="Proteomes" id="UP000028838"/>
    </source>
</evidence>
<dbReference type="AlphaFoldDB" id="A0A086KSG8"/>
<keyword evidence="2" id="KW-1133">Transmembrane helix</keyword>
<feature type="compositionally biased region" description="Polar residues" evidence="1">
    <location>
        <begin position="26"/>
        <end position="35"/>
    </location>
</feature>
<keyword evidence="2" id="KW-0472">Membrane</keyword>
<dbReference type="PROSITE" id="PS50056">
    <property type="entry name" value="TYR_PHOSPHATASE_2"/>
    <property type="match status" value="1"/>
</dbReference>
<dbReference type="InterPro" id="IPR029021">
    <property type="entry name" value="Prot-tyrosine_phosphatase-like"/>
</dbReference>
<feature type="compositionally biased region" description="Low complexity" evidence="1">
    <location>
        <begin position="500"/>
        <end position="530"/>
    </location>
</feature>
<evidence type="ECO:0000259" key="3">
    <source>
        <dbReference type="PROSITE" id="PS50056"/>
    </source>
</evidence>
<dbReference type="EMBL" id="AEYH02001756">
    <property type="protein sequence ID" value="KFG47336.1"/>
    <property type="molecule type" value="Genomic_DNA"/>
</dbReference>
<feature type="region of interest" description="Disordered" evidence="1">
    <location>
        <begin position="423"/>
        <end position="574"/>
    </location>
</feature>
<keyword evidence="2 4" id="KW-0812">Transmembrane</keyword>
<dbReference type="SUPFAM" id="SSF52799">
    <property type="entry name" value="(Phosphotyrosine protein) phosphatases II"/>
    <property type="match status" value="1"/>
</dbReference>
<feature type="compositionally biased region" description="Polar residues" evidence="1">
    <location>
        <begin position="470"/>
        <end position="479"/>
    </location>
</feature>
<reference evidence="4 5" key="1">
    <citation type="submission" date="2014-07" db="EMBL/GenBank/DDBJ databases">
        <authorList>
            <person name="Sibley D."/>
            <person name="Venepally P."/>
            <person name="Karamycheva S."/>
            <person name="Hadjithomas M."/>
            <person name="Khan A."/>
            <person name="Brunk B."/>
            <person name="Roos D."/>
            <person name="Caler E."/>
            <person name="Lorenzi H."/>
        </authorList>
    </citation>
    <scope>NUCLEOTIDE SEQUENCE [LARGE SCALE GENOMIC DNA]</scope>
    <source>
        <strain evidence="4 5">FOU</strain>
    </source>
</reference>
<evidence type="ECO:0000313" key="4">
    <source>
        <dbReference type="EMBL" id="KFG47336.1"/>
    </source>
</evidence>
<protein>
    <submittedName>
        <fullName evidence="4">Putative transmembrane protein</fullName>
    </submittedName>
</protein>
<feature type="compositionally biased region" description="Pro residues" evidence="1">
    <location>
        <begin position="428"/>
        <end position="445"/>
    </location>
</feature>
<dbReference type="PANTHER" id="PTHR38745:SF2">
    <property type="entry name" value="TYROSINE SPECIFIC PROTEIN PHOSPHATASES DOMAIN-CONTAINING PROTEIN"/>
    <property type="match status" value="1"/>
</dbReference>
<accession>A0A086KSG8</accession>
<feature type="compositionally biased region" description="Basic and acidic residues" evidence="1">
    <location>
        <begin position="564"/>
        <end position="574"/>
    </location>
</feature>
<dbReference type="PROSITE" id="PS00383">
    <property type="entry name" value="TYR_PHOSPHATASE_1"/>
    <property type="match status" value="1"/>
</dbReference>
<dbReference type="OrthoDB" id="332170at2759"/>
<feature type="region of interest" description="Disordered" evidence="1">
    <location>
        <begin position="1"/>
        <end position="35"/>
    </location>
</feature>
<dbReference type="VEuPathDB" id="ToxoDB:TGFOU_221230"/>
<feature type="transmembrane region" description="Helical" evidence="2">
    <location>
        <begin position="97"/>
        <end position="115"/>
    </location>
</feature>
<dbReference type="InterPro" id="IPR000387">
    <property type="entry name" value="Tyr_Pase_dom"/>
</dbReference>
<dbReference type="Proteomes" id="UP000028838">
    <property type="component" value="Unassembled WGS sequence"/>
</dbReference>
<comment type="caution">
    <text evidence="4">The sequence shown here is derived from an EMBL/GenBank/DDBJ whole genome shotgun (WGS) entry which is preliminary data.</text>
</comment>
<dbReference type="InterPro" id="IPR016130">
    <property type="entry name" value="Tyr_Pase_AS"/>
</dbReference>
<dbReference type="PANTHER" id="PTHR38745">
    <property type="entry name" value="PHOSPHATASE, PUTATIVE-RELATED"/>
    <property type="match status" value="1"/>
</dbReference>
<feature type="compositionally biased region" description="Low complexity" evidence="1">
    <location>
        <begin position="482"/>
        <end position="492"/>
    </location>
</feature>
<evidence type="ECO:0000256" key="2">
    <source>
        <dbReference type="SAM" id="Phobius"/>
    </source>
</evidence>
<gene>
    <name evidence="4" type="ORF">TGFOU_221230</name>
</gene>
<feature type="domain" description="Tyrosine specific protein phosphatases" evidence="3">
    <location>
        <begin position="343"/>
        <end position="391"/>
    </location>
</feature>
<dbReference type="Gene3D" id="3.90.190.10">
    <property type="entry name" value="Protein tyrosine phosphatase superfamily"/>
    <property type="match status" value="1"/>
</dbReference>